<proteinExistence type="predicted"/>
<accession>A0ABV9EAM8</accession>
<comment type="caution">
    <text evidence="5">The sequence shown here is derived from an EMBL/GenBank/DDBJ whole genome shotgun (WGS) entry which is preliminary data.</text>
</comment>
<organism evidence="5 6">
    <name type="scientific">Sphaerisporangium corydalis</name>
    <dbReference type="NCBI Taxonomy" id="1441875"/>
    <lineage>
        <taxon>Bacteria</taxon>
        <taxon>Bacillati</taxon>
        <taxon>Actinomycetota</taxon>
        <taxon>Actinomycetes</taxon>
        <taxon>Streptosporangiales</taxon>
        <taxon>Streptosporangiaceae</taxon>
        <taxon>Sphaerisporangium</taxon>
    </lineage>
</organism>
<dbReference type="GO" id="GO:0016746">
    <property type="term" value="F:acyltransferase activity"/>
    <property type="evidence" value="ECO:0007669"/>
    <property type="project" value="UniProtKB-KW"/>
</dbReference>
<keyword evidence="6" id="KW-1185">Reference proteome</keyword>
<sequence>MSSRIDLVWPSEADDVLRDQVHQVLHAVVAAGGAVGYLRPPGGPETDKFLDGVLTAVRHGHAALALARVDGVVRAMGLWKREPEPIFQHSARVGKIMAHPSARGLGLGRLVVGALVENARAAGIETLTLGVRGNNHGAIELYEELGFREWGRLPNVIEVGDERFDDVRMLLTLGRAPTVVLRGSQTGGAGSSPRRARGRTSSGRPG</sequence>
<dbReference type="SUPFAM" id="SSF55729">
    <property type="entry name" value="Acyl-CoA N-acyltransferases (Nat)"/>
    <property type="match status" value="1"/>
</dbReference>
<dbReference type="CDD" id="cd04301">
    <property type="entry name" value="NAT_SF"/>
    <property type="match status" value="1"/>
</dbReference>
<protein>
    <submittedName>
        <fullName evidence="5">GNAT family N-acetyltransferase</fullName>
        <ecNumber evidence="5">2.3.-.-</ecNumber>
    </submittedName>
</protein>
<keyword evidence="1 5" id="KW-0808">Transferase</keyword>
<dbReference type="PANTHER" id="PTHR43877">
    <property type="entry name" value="AMINOALKYLPHOSPHONATE N-ACETYLTRANSFERASE-RELATED-RELATED"/>
    <property type="match status" value="1"/>
</dbReference>
<dbReference type="Gene3D" id="3.40.630.30">
    <property type="match status" value="1"/>
</dbReference>
<dbReference type="InterPro" id="IPR016181">
    <property type="entry name" value="Acyl_CoA_acyltransferase"/>
</dbReference>
<dbReference type="InterPro" id="IPR000182">
    <property type="entry name" value="GNAT_dom"/>
</dbReference>
<feature type="domain" description="N-acetyltransferase" evidence="4">
    <location>
        <begin position="15"/>
        <end position="174"/>
    </location>
</feature>
<feature type="region of interest" description="Disordered" evidence="3">
    <location>
        <begin position="181"/>
        <end position="206"/>
    </location>
</feature>
<evidence type="ECO:0000256" key="3">
    <source>
        <dbReference type="SAM" id="MobiDB-lite"/>
    </source>
</evidence>
<evidence type="ECO:0000256" key="2">
    <source>
        <dbReference type="ARBA" id="ARBA00023315"/>
    </source>
</evidence>
<dbReference type="RefSeq" id="WP_262841709.1">
    <property type="nucleotide sequence ID" value="NZ_JANZYP010000006.1"/>
</dbReference>
<name>A0ABV9EAM8_9ACTN</name>
<dbReference type="PANTHER" id="PTHR43877:SF2">
    <property type="entry name" value="AMINOALKYLPHOSPHONATE N-ACETYLTRANSFERASE-RELATED"/>
    <property type="match status" value="1"/>
</dbReference>
<evidence type="ECO:0000313" key="6">
    <source>
        <dbReference type="Proteomes" id="UP001595891"/>
    </source>
</evidence>
<evidence type="ECO:0000259" key="4">
    <source>
        <dbReference type="PROSITE" id="PS51186"/>
    </source>
</evidence>
<evidence type="ECO:0000256" key="1">
    <source>
        <dbReference type="ARBA" id="ARBA00022679"/>
    </source>
</evidence>
<dbReference type="EC" id="2.3.-.-" evidence="5"/>
<dbReference type="InterPro" id="IPR050832">
    <property type="entry name" value="Bact_Acetyltransf"/>
</dbReference>
<evidence type="ECO:0000313" key="5">
    <source>
        <dbReference type="EMBL" id="MFC4586039.1"/>
    </source>
</evidence>
<keyword evidence="2 5" id="KW-0012">Acyltransferase</keyword>
<dbReference type="PROSITE" id="PS51186">
    <property type="entry name" value="GNAT"/>
    <property type="match status" value="1"/>
</dbReference>
<dbReference type="EMBL" id="JBHSFN010000004">
    <property type="protein sequence ID" value="MFC4586039.1"/>
    <property type="molecule type" value="Genomic_DNA"/>
</dbReference>
<dbReference type="Proteomes" id="UP001595891">
    <property type="component" value="Unassembled WGS sequence"/>
</dbReference>
<dbReference type="Pfam" id="PF00583">
    <property type="entry name" value="Acetyltransf_1"/>
    <property type="match status" value="1"/>
</dbReference>
<gene>
    <name evidence="5" type="ORF">ACFO8L_08145</name>
</gene>
<reference evidence="6" key="1">
    <citation type="journal article" date="2019" name="Int. J. Syst. Evol. Microbiol.">
        <title>The Global Catalogue of Microorganisms (GCM) 10K type strain sequencing project: providing services to taxonomists for standard genome sequencing and annotation.</title>
        <authorList>
            <consortium name="The Broad Institute Genomics Platform"/>
            <consortium name="The Broad Institute Genome Sequencing Center for Infectious Disease"/>
            <person name="Wu L."/>
            <person name="Ma J."/>
        </authorList>
    </citation>
    <scope>NUCLEOTIDE SEQUENCE [LARGE SCALE GENOMIC DNA]</scope>
    <source>
        <strain evidence="6">CCUG 49560</strain>
    </source>
</reference>